<comment type="caution">
    <text evidence="9">The sequence shown here is derived from an EMBL/GenBank/DDBJ whole genome shotgun (WGS) entry which is preliminary data.</text>
</comment>
<keyword evidence="6 8" id="KW-1133">Transmembrane helix</keyword>
<dbReference type="EMBL" id="QNTT01000044">
    <property type="protein sequence ID" value="RBA32624.1"/>
    <property type="molecule type" value="Genomic_DNA"/>
</dbReference>
<dbReference type="InterPro" id="IPR052017">
    <property type="entry name" value="TSUP"/>
</dbReference>
<dbReference type="AlphaFoldDB" id="A0A365P7X3"/>
<comment type="similarity">
    <text evidence="2 8">Belongs to the 4-toluene sulfonate uptake permease (TSUP) (TC 2.A.102) family.</text>
</comment>
<protein>
    <recommendedName>
        <fullName evidence="8">Probable membrane transporter protein</fullName>
    </recommendedName>
</protein>
<comment type="subcellular location">
    <subcellularLocation>
        <location evidence="1 8">Cell membrane</location>
        <topology evidence="1 8">Multi-pass membrane protein</topology>
    </subcellularLocation>
</comment>
<keyword evidence="3" id="KW-0813">Transport</keyword>
<feature type="transmembrane region" description="Helical" evidence="8">
    <location>
        <begin position="161"/>
        <end position="183"/>
    </location>
</feature>
<evidence type="ECO:0000256" key="3">
    <source>
        <dbReference type="ARBA" id="ARBA00022448"/>
    </source>
</evidence>
<name>A0A365P7X3_9ACTN</name>
<dbReference type="PANTHER" id="PTHR30269">
    <property type="entry name" value="TRANSMEMBRANE PROTEIN YFCA"/>
    <property type="match status" value="1"/>
</dbReference>
<dbReference type="GeneID" id="97369980"/>
<dbReference type="PANTHER" id="PTHR30269:SF37">
    <property type="entry name" value="MEMBRANE TRANSPORTER PROTEIN"/>
    <property type="match status" value="1"/>
</dbReference>
<gene>
    <name evidence="9" type="ORF">DQ226_13850</name>
</gene>
<sequence length="242" mass="24274">MELIVLAALCVAVASIIGGATGFGTALIATPLMLMAGIGLAETVAVNLVVALITRVGVTVQLRRHITWRRVAVLGAASVPGAWLGVQTLALLPEQHLQPAAGAVTVLCGLAMALPTTHHTRPPSTLASATAGAIGGYLSTTTSLNGPPVVLLLGRAKLPPLGFIGDLAGYFVITSTVSLALLWTGTGIDLPGLAPLLTVCTVAGVAANQAGIAIATRLPTHVFRSAVIALVVIAGLLTIVTA</sequence>
<feature type="transmembrane region" description="Helical" evidence="8">
    <location>
        <begin position="222"/>
        <end position="240"/>
    </location>
</feature>
<keyword evidence="7 8" id="KW-0472">Membrane</keyword>
<dbReference type="RefSeq" id="WP_119193096.1">
    <property type="nucleotide sequence ID" value="NZ_JBITUO010000005.1"/>
</dbReference>
<evidence type="ECO:0000313" key="10">
    <source>
        <dbReference type="Proteomes" id="UP000252187"/>
    </source>
</evidence>
<evidence type="ECO:0000256" key="6">
    <source>
        <dbReference type="ARBA" id="ARBA00022989"/>
    </source>
</evidence>
<evidence type="ECO:0000256" key="4">
    <source>
        <dbReference type="ARBA" id="ARBA00022475"/>
    </source>
</evidence>
<feature type="transmembrane region" description="Helical" evidence="8">
    <location>
        <begin position="70"/>
        <end position="90"/>
    </location>
</feature>
<reference evidence="9 10" key="1">
    <citation type="submission" date="2018-06" db="EMBL/GenBank/DDBJ databases">
        <title>Whole genome sequencing of four bacterial strains from South Shetland trench revealing bio-synthetic gene clusters.</title>
        <authorList>
            <person name="Abdel-Mageed W.M."/>
            <person name="Lehri B."/>
            <person name="Jarmusch S.A."/>
            <person name="Miranda K."/>
            <person name="Goodfellow M."/>
            <person name="Jaspars M."/>
            <person name="Karlyshev A.V."/>
        </authorList>
    </citation>
    <scope>NUCLEOTIDE SEQUENCE [LARGE SCALE GENOMIC DNA]</scope>
    <source>
        <strain evidence="9 10">SST1</strain>
    </source>
</reference>
<organism evidence="9 10">
    <name type="scientific">Dietzia maris</name>
    <dbReference type="NCBI Taxonomy" id="37915"/>
    <lineage>
        <taxon>Bacteria</taxon>
        <taxon>Bacillati</taxon>
        <taxon>Actinomycetota</taxon>
        <taxon>Actinomycetes</taxon>
        <taxon>Mycobacteriales</taxon>
        <taxon>Dietziaceae</taxon>
        <taxon>Dietzia</taxon>
    </lineage>
</organism>
<keyword evidence="5 8" id="KW-0812">Transmembrane</keyword>
<dbReference type="Proteomes" id="UP000252187">
    <property type="component" value="Unassembled WGS sequence"/>
</dbReference>
<keyword evidence="4 8" id="KW-1003">Cell membrane</keyword>
<evidence type="ECO:0000256" key="1">
    <source>
        <dbReference type="ARBA" id="ARBA00004651"/>
    </source>
</evidence>
<accession>A0A365P7X3</accession>
<proteinExistence type="inferred from homology"/>
<evidence type="ECO:0000256" key="8">
    <source>
        <dbReference type="RuleBase" id="RU363041"/>
    </source>
</evidence>
<dbReference type="GO" id="GO:0005886">
    <property type="term" value="C:plasma membrane"/>
    <property type="evidence" value="ECO:0007669"/>
    <property type="project" value="UniProtKB-SubCell"/>
</dbReference>
<feature type="transmembrane region" description="Helical" evidence="8">
    <location>
        <begin position="195"/>
        <end position="215"/>
    </location>
</feature>
<dbReference type="Pfam" id="PF01925">
    <property type="entry name" value="TauE"/>
    <property type="match status" value="1"/>
</dbReference>
<evidence type="ECO:0000313" key="9">
    <source>
        <dbReference type="EMBL" id="RBA32624.1"/>
    </source>
</evidence>
<feature type="transmembrane region" description="Helical" evidence="8">
    <location>
        <begin position="32"/>
        <end position="58"/>
    </location>
</feature>
<evidence type="ECO:0000256" key="2">
    <source>
        <dbReference type="ARBA" id="ARBA00009142"/>
    </source>
</evidence>
<evidence type="ECO:0000256" key="5">
    <source>
        <dbReference type="ARBA" id="ARBA00022692"/>
    </source>
</evidence>
<dbReference type="InterPro" id="IPR002781">
    <property type="entry name" value="TM_pro_TauE-like"/>
</dbReference>
<evidence type="ECO:0000256" key="7">
    <source>
        <dbReference type="ARBA" id="ARBA00023136"/>
    </source>
</evidence>